<keyword evidence="1" id="KW-0472">Membrane</keyword>
<keyword evidence="1" id="KW-0812">Transmembrane</keyword>
<feature type="transmembrane region" description="Helical" evidence="1">
    <location>
        <begin position="355"/>
        <end position="381"/>
    </location>
</feature>
<dbReference type="InterPro" id="IPR031599">
    <property type="entry name" value="ABC_tran_2"/>
</dbReference>
<accession>A0A7C6AFB8</accession>
<evidence type="ECO:0000256" key="1">
    <source>
        <dbReference type="SAM" id="Phobius"/>
    </source>
</evidence>
<proteinExistence type="predicted"/>
<organism evidence="2">
    <name type="scientific">candidate division WOR-3 bacterium</name>
    <dbReference type="NCBI Taxonomy" id="2052148"/>
    <lineage>
        <taxon>Bacteria</taxon>
        <taxon>Bacteria division WOR-3</taxon>
    </lineage>
</organism>
<reference evidence="2" key="1">
    <citation type="journal article" date="2020" name="mSystems">
        <title>Genome- and Community-Level Interaction Insights into Carbon Utilization and Element Cycling Functions of Hydrothermarchaeota in Hydrothermal Sediment.</title>
        <authorList>
            <person name="Zhou Z."/>
            <person name="Liu Y."/>
            <person name="Xu W."/>
            <person name="Pan J."/>
            <person name="Luo Z.H."/>
            <person name="Li M."/>
        </authorList>
    </citation>
    <scope>NUCLEOTIDE SEQUENCE [LARGE SCALE GENOMIC DNA]</scope>
    <source>
        <strain evidence="2">SpSt-783</strain>
    </source>
</reference>
<feature type="transmembrane region" description="Helical" evidence="1">
    <location>
        <begin position="184"/>
        <end position="203"/>
    </location>
</feature>
<feature type="transmembrane region" description="Helical" evidence="1">
    <location>
        <begin position="120"/>
        <end position="139"/>
    </location>
</feature>
<feature type="transmembrane region" description="Helical" evidence="1">
    <location>
        <begin position="71"/>
        <end position="91"/>
    </location>
</feature>
<feature type="transmembrane region" description="Helical" evidence="1">
    <location>
        <begin position="519"/>
        <end position="539"/>
    </location>
</feature>
<feature type="transmembrane region" description="Helical" evidence="1">
    <location>
        <begin position="145"/>
        <end position="177"/>
    </location>
</feature>
<feature type="transmembrane region" description="Helical" evidence="1">
    <location>
        <begin position="254"/>
        <end position="276"/>
    </location>
</feature>
<evidence type="ECO:0000313" key="2">
    <source>
        <dbReference type="EMBL" id="HHS62398.1"/>
    </source>
</evidence>
<dbReference type="AlphaFoldDB" id="A0A7C6AFB8"/>
<keyword evidence="1" id="KW-1133">Transmembrane helix</keyword>
<feature type="transmembrane region" description="Helical" evidence="1">
    <location>
        <begin position="409"/>
        <end position="431"/>
    </location>
</feature>
<protein>
    <submittedName>
        <fullName evidence="2">Uncharacterized protein</fullName>
    </submittedName>
</protein>
<feature type="transmembrane region" description="Helical" evidence="1">
    <location>
        <begin position="474"/>
        <end position="499"/>
    </location>
</feature>
<gene>
    <name evidence="2" type="ORF">ENV70_02110</name>
</gene>
<feature type="transmembrane region" description="Helical" evidence="1">
    <location>
        <begin position="29"/>
        <end position="50"/>
    </location>
</feature>
<comment type="caution">
    <text evidence="2">The sequence shown here is derived from an EMBL/GenBank/DDBJ whole genome shotgun (WGS) entry which is preliminary data.</text>
</comment>
<sequence>MKTFFSLFWIRLRLLFKYFTPYEHKLPRITFFIILLGFLSGGYYVFFRIFKYLATVEIIGPAIMARTIEMIFFVFFIMLLFSNIISSFSTFYNNQELHFLFSLPVLPTTIYLAKLFENAIYASWATLAIAIPLILSYGISNNASIIFYPVSFISFFVFLVIPSALSSIVIFISVLFFPRMKPKNIIFISLAFIVFLILLYIKIGNPELLRVFETENERELLNFAANLTTVGGIYLPSTWLSNIFKNFVSPNHSGYIYVLLLTFVALGCVILSYLIAELIYHKSFLLIAEQGGKGKKKKSILARFQENPTHTFLFKDIILFVREPTQWVQLAIFVILLVVYIFSLRRTPIYFGFSLWRTIVSFANFAYVSFVIATLGVRFIFPTMSLEKKGIWIITTSPFSLNRVILTKYFFYGLLCIILMESLLLFANFFIKTEPIIFYFSLIIGLFVALSLISINLGMGCIFPQFNEDNPAKIASGSGGIISALTSIGYIAIVIILFSAPVHNYLTSHYFNRPLNSKIIITSFVAFGILSFFTIYLPMRLGTKAMEKRDF</sequence>
<feature type="transmembrane region" description="Helical" evidence="1">
    <location>
        <begin position="437"/>
        <end position="462"/>
    </location>
</feature>
<name>A0A7C6AFB8_UNCW3</name>
<feature type="transmembrane region" description="Helical" evidence="1">
    <location>
        <begin position="327"/>
        <end position="343"/>
    </location>
</feature>
<dbReference type="EMBL" id="DTHJ01000048">
    <property type="protein sequence ID" value="HHS62398.1"/>
    <property type="molecule type" value="Genomic_DNA"/>
</dbReference>
<dbReference type="Pfam" id="PF16949">
    <property type="entry name" value="ABC_tran_2"/>
    <property type="match status" value="1"/>
</dbReference>